<evidence type="ECO:0000256" key="6">
    <source>
        <dbReference type="SAM" id="Phobius"/>
    </source>
</evidence>
<dbReference type="Pfam" id="PF13899">
    <property type="entry name" value="Thioredoxin_7"/>
    <property type="match status" value="1"/>
</dbReference>
<sequence length="696" mass="71716">MPIAVRLLLRLVVAALFLPPTVIAAAPQEARSEQVELRLLSSQSSVQPGQRFRVALRQRIATHWHTYWLNPGDSGQATSIEWSLPEGATAGAIEWPAPSRQSLGPVTNYGYEGEVLLLSELAVPADAQPGARFAATAQVAWLVCKDICIPQQAELGLDLPVASSAEASAEAAAIARAEAALPVASPWPLRLAAGSGGPLLSWPASGPLASAWFFAEQWGLVAHSAPQPLQRVGDRWQLQLPNGETPLAVGKPLAGVLVLQEGANGPRQAYRVEAALSAGPPAPAPVDGEAPGLAMAIALALAGGLVLNLMPCVLPVLSIKALSLLKYAQGSAATTRRHGLAYTAGVLASFAALALLLLGLRAAGAEIGWGFQFQSPVFVLLVAYLLFAVGLSLSGLLEIGAAAAGLGSGLADKPGYAGSFFGGVLASVVATPCTAPFMGAALAFALSQPAASLLAVFLGLGLGLALPYLLLSCWPALQRWLPRPGAWMETLKQALAFPMYGAVIWLVWVLAQQSGPNGVLLALAGLLLIALAAWLRRATAARPAGSAAAAGLVVAALAGAVWLPATHAAAPAAPASAASEPYTAARLAALRAEGRPVFVNLTAAWCISCLVNERVALSRPEVQAAFERGGIRYLKGDWTRRDPAISALLADYGRSGVPLYLFFPAGAGEAAVVLPQLLTPGIVIDALARPASSDKS</sequence>
<comment type="subcellular location">
    <subcellularLocation>
        <location evidence="1">Membrane</location>
        <topology evidence="1">Multi-pass membrane protein</topology>
    </subcellularLocation>
</comment>
<dbReference type="PANTHER" id="PTHR32234">
    <property type="entry name" value="THIOL:DISULFIDE INTERCHANGE PROTEIN DSBD"/>
    <property type="match status" value="1"/>
</dbReference>
<dbReference type="InterPro" id="IPR028250">
    <property type="entry name" value="DsbDN"/>
</dbReference>
<dbReference type="EMBL" id="JAUHHC010000001">
    <property type="protein sequence ID" value="MDN3919063.1"/>
    <property type="molecule type" value="Genomic_DNA"/>
</dbReference>
<feature type="transmembrane region" description="Helical" evidence="6">
    <location>
        <begin position="340"/>
        <end position="358"/>
    </location>
</feature>
<proteinExistence type="predicted"/>
<dbReference type="Pfam" id="PF02683">
    <property type="entry name" value="DsbD_TM"/>
    <property type="match status" value="1"/>
</dbReference>
<feature type="transmembrane region" description="Helical" evidence="6">
    <location>
        <begin position="378"/>
        <end position="404"/>
    </location>
</feature>
<feature type="transmembrane region" description="Helical" evidence="6">
    <location>
        <begin position="517"/>
        <end position="535"/>
    </location>
</feature>
<dbReference type="Proteomes" id="UP001228044">
    <property type="component" value="Unassembled WGS sequence"/>
</dbReference>
<dbReference type="Gene3D" id="3.40.30.10">
    <property type="entry name" value="Glutaredoxin"/>
    <property type="match status" value="1"/>
</dbReference>
<dbReference type="PANTHER" id="PTHR32234:SF3">
    <property type="entry name" value="SUPPRESSION OF COPPER SENSITIVITY PROTEIN"/>
    <property type="match status" value="1"/>
</dbReference>
<feature type="transmembrane region" description="Helical" evidence="6">
    <location>
        <begin position="416"/>
        <end position="444"/>
    </location>
</feature>
<dbReference type="RefSeq" id="WP_290357381.1">
    <property type="nucleotide sequence ID" value="NZ_JAUHHC010000001.1"/>
</dbReference>
<dbReference type="InterPro" id="IPR036249">
    <property type="entry name" value="Thioredoxin-like_sf"/>
</dbReference>
<feature type="transmembrane region" description="Helical" evidence="6">
    <location>
        <begin position="293"/>
        <end position="319"/>
    </location>
</feature>
<dbReference type="Pfam" id="PF11412">
    <property type="entry name" value="DsbD_N"/>
    <property type="match status" value="1"/>
</dbReference>
<dbReference type="InterPro" id="IPR003834">
    <property type="entry name" value="Cyt_c_assmbl_TM_dom"/>
</dbReference>
<feature type="chain" id="PRO_5045683839" evidence="7">
    <location>
        <begin position="25"/>
        <end position="696"/>
    </location>
</feature>
<feature type="transmembrane region" description="Helical" evidence="6">
    <location>
        <begin position="547"/>
        <end position="565"/>
    </location>
</feature>
<keyword evidence="11" id="KW-1185">Reference proteome</keyword>
<evidence type="ECO:0000259" key="9">
    <source>
        <dbReference type="Pfam" id="PF11412"/>
    </source>
</evidence>
<dbReference type="CDD" id="cd02953">
    <property type="entry name" value="DsbDgamma"/>
    <property type="match status" value="1"/>
</dbReference>
<evidence type="ECO:0000256" key="4">
    <source>
        <dbReference type="ARBA" id="ARBA00022989"/>
    </source>
</evidence>
<organism evidence="10 11">
    <name type="scientific">Roseateles violae</name>
    <dbReference type="NCBI Taxonomy" id="3058042"/>
    <lineage>
        <taxon>Bacteria</taxon>
        <taxon>Pseudomonadati</taxon>
        <taxon>Pseudomonadota</taxon>
        <taxon>Betaproteobacteria</taxon>
        <taxon>Burkholderiales</taxon>
        <taxon>Sphaerotilaceae</taxon>
        <taxon>Roseateles</taxon>
    </lineage>
</organism>
<keyword evidence="4 6" id="KW-1133">Transmembrane helix</keyword>
<evidence type="ECO:0000256" key="5">
    <source>
        <dbReference type="ARBA" id="ARBA00023136"/>
    </source>
</evidence>
<reference evidence="10 11" key="1">
    <citation type="submission" date="2023-06" db="EMBL/GenBank/DDBJ databases">
        <title>Pelomonas sp. PFR6 16S ribosomal RNA gene Genome sequencing and assembly.</title>
        <authorList>
            <person name="Woo H."/>
        </authorList>
    </citation>
    <scope>NUCLEOTIDE SEQUENCE [LARGE SCALE GENOMIC DNA]</scope>
    <source>
        <strain evidence="10 11">PFR6</strain>
    </source>
</reference>
<keyword evidence="2 6" id="KW-0812">Transmembrane</keyword>
<keyword evidence="3" id="KW-0201">Cytochrome c-type biogenesis</keyword>
<keyword evidence="5 6" id="KW-0472">Membrane</keyword>
<feature type="transmembrane region" description="Helical" evidence="6">
    <location>
        <begin position="450"/>
        <end position="474"/>
    </location>
</feature>
<feature type="domain" description="Thiol:disulfide interchange protein DsbD N-terminal" evidence="9">
    <location>
        <begin position="45"/>
        <end position="155"/>
    </location>
</feature>
<keyword evidence="7" id="KW-0732">Signal</keyword>
<gene>
    <name evidence="10" type="ORF">QWJ38_02105</name>
</gene>
<dbReference type="InterPro" id="IPR035671">
    <property type="entry name" value="DsbD_gamma"/>
</dbReference>
<evidence type="ECO:0000259" key="8">
    <source>
        <dbReference type="Pfam" id="PF02683"/>
    </source>
</evidence>
<feature type="domain" description="Cytochrome C biogenesis protein transmembrane" evidence="8">
    <location>
        <begin position="295"/>
        <end position="507"/>
    </location>
</feature>
<feature type="signal peptide" evidence="7">
    <location>
        <begin position="1"/>
        <end position="24"/>
    </location>
</feature>
<evidence type="ECO:0000313" key="11">
    <source>
        <dbReference type="Proteomes" id="UP001228044"/>
    </source>
</evidence>
<evidence type="ECO:0000256" key="1">
    <source>
        <dbReference type="ARBA" id="ARBA00004141"/>
    </source>
</evidence>
<protein>
    <submittedName>
        <fullName evidence="10">Protein-disulfide reductase DsbD family protein</fullName>
    </submittedName>
</protein>
<accession>A0ABT8DPQ9</accession>
<comment type="caution">
    <text evidence="10">The sequence shown here is derived from an EMBL/GenBank/DDBJ whole genome shotgun (WGS) entry which is preliminary data.</text>
</comment>
<evidence type="ECO:0000256" key="7">
    <source>
        <dbReference type="SAM" id="SignalP"/>
    </source>
</evidence>
<name>A0ABT8DPQ9_9BURK</name>
<evidence type="ECO:0000313" key="10">
    <source>
        <dbReference type="EMBL" id="MDN3919063.1"/>
    </source>
</evidence>
<dbReference type="SUPFAM" id="SSF52833">
    <property type="entry name" value="Thioredoxin-like"/>
    <property type="match status" value="1"/>
</dbReference>
<feature type="transmembrane region" description="Helical" evidence="6">
    <location>
        <begin position="494"/>
        <end position="511"/>
    </location>
</feature>
<evidence type="ECO:0000256" key="3">
    <source>
        <dbReference type="ARBA" id="ARBA00022748"/>
    </source>
</evidence>
<evidence type="ECO:0000256" key="2">
    <source>
        <dbReference type="ARBA" id="ARBA00022692"/>
    </source>
</evidence>